<accession>A0AAV0I3N2</accession>
<dbReference type="Proteomes" id="UP001154282">
    <property type="component" value="Unassembled WGS sequence"/>
</dbReference>
<name>A0AAV0I3N2_9ROSI</name>
<comment type="caution">
    <text evidence="1">The sequence shown here is derived from an EMBL/GenBank/DDBJ whole genome shotgun (WGS) entry which is preliminary data.</text>
</comment>
<reference evidence="1" key="1">
    <citation type="submission" date="2022-08" db="EMBL/GenBank/DDBJ databases">
        <authorList>
            <person name="Gutierrez-Valencia J."/>
        </authorList>
    </citation>
    <scope>NUCLEOTIDE SEQUENCE</scope>
</reference>
<protein>
    <submittedName>
        <fullName evidence="1">Uncharacterized protein</fullName>
    </submittedName>
</protein>
<keyword evidence="2" id="KW-1185">Reference proteome</keyword>
<gene>
    <name evidence="1" type="ORF">LITE_LOCUS7481</name>
</gene>
<evidence type="ECO:0000313" key="1">
    <source>
        <dbReference type="EMBL" id="CAI0392282.1"/>
    </source>
</evidence>
<proteinExistence type="predicted"/>
<dbReference type="AlphaFoldDB" id="A0AAV0I3N2"/>
<dbReference type="EMBL" id="CAMGYJ010000003">
    <property type="protein sequence ID" value="CAI0392282.1"/>
    <property type="molecule type" value="Genomic_DNA"/>
</dbReference>
<evidence type="ECO:0000313" key="2">
    <source>
        <dbReference type="Proteomes" id="UP001154282"/>
    </source>
</evidence>
<sequence length="63" mass="6806">FLLNTSSTFSSIRTPWSLLNLQAIGCEDPTLPDTATIPASCVERDMVVQSESSASSKEEEARS</sequence>
<organism evidence="1 2">
    <name type="scientific">Linum tenue</name>
    <dbReference type="NCBI Taxonomy" id="586396"/>
    <lineage>
        <taxon>Eukaryota</taxon>
        <taxon>Viridiplantae</taxon>
        <taxon>Streptophyta</taxon>
        <taxon>Embryophyta</taxon>
        <taxon>Tracheophyta</taxon>
        <taxon>Spermatophyta</taxon>
        <taxon>Magnoliopsida</taxon>
        <taxon>eudicotyledons</taxon>
        <taxon>Gunneridae</taxon>
        <taxon>Pentapetalae</taxon>
        <taxon>rosids</taxon>
        <taxon>fabids</taxon>
        <taxon>Malpighiales</taxon>
        <taxon>Linaceae</taxon>
        <taxon>Linum</taxon>
    </lineage>
</organism>
<feature type="non-terminal residue" evidence="1">
    <location>
        <position position="1"/>
    </location>
</feature>